<dbReference type="PANTHER" id="PTHR31118:SF12">
    <property type="entry name" value="CYCLASE-LIKE PROTEIN 2"/>
    <property type="match status" value="1"/>
</dbReference>
<protein>
    <recommendedName>
        <fullName evidence="2">Cyclase family protein</fullName>
    </recommendedName>
</protein>
<dbReference type="EMBL" id="BARV01007085">
    <property type="protein sequence ID" value="GAI03521.1"/>
    <property type="molecule type" value="Genomic_DNA"/>
</dbReference>
<dbReference type="InterPro" id="IPR037175">
    <property type="entry name" value="KFase_sf"/>
</dbReference>
<dbReference type="PANTHER" id="PTHR31118">
    <property type="entry name" value="CYCLASE-LIKE PROTEIN 2"/>
    <property type="match status" value="1"/>
</dbReference>
<organism evidence="1">
    <name type="scientific">marine sediment metagenome</name>
    <dbReference type="NCBI Taxonomy" id="412755"/>
    <lineage>
        <taxon>unclassified sequences</taxon>
        <taxon>metagenomes</taxon>
        <taxon>ecological metagenomes</taxon>
    </lineage>
</organism>
<dbReference type="GO" id="GO:0019441">
    <property type="term" value="P:L-tryptophan catabolic process to kynurenine"/>
    <property type="evidence" value="ECO:0007669"/>
    <property type="project" value="InterPro"/>
</dbReference>
<dbReference type="SUPFAM" id="SSF102198">
    <property type="entry name" value="Putative cyclase"/>
    <property type="match status" value="1"/>
</dbReference>
<dbReference type="GO" id="GO:0004061">
    <property type="term" value="F:arylformamidase activity"/>
    <property type="evidence" value="ECO:0007669"/>
    <property type="project" value="InterPro"/>
</dbReference>
<gene>
    <name evidence="1" type="ORF">S06H3_14482</name>
</gene>
<evidence type="ECO:0008006" key="2">
    <source>
        <dbReference type="Google" id="ProtNLM"/>
    </source>
</evidence>
<comment type="caution">
    <text evidence="1">The sequence shown here is derived from an EMBL/GenBank/DDBJ whole genome shotgun (WGS) entry which is preliminary data.</text>
</comment>
<reference evidence="1" key="1">
    <citation type="journal article" date="2014" name="Front. Microbiol.">
        <title>High frequency of phylogenetically diverse reductive dehalogenase-homologous genes in deep subseafloor sedimentary metagenomes.</title>
        <authorList>
            <person name="Kawai M."/>
            <person name="Futagami T."/>
            <person name="Toyoda A."/>
            <person name="Takaki Y."/>
            <person name="Nishi S."/>
            <person name="Hori S."/>
            <person name="Arai W."/>
            <person name="Tsubouchi T."/>
            <person name="Morono Y."/>
            <person name="Uchiyama I."/>
            <person name="Ito T."/>
            <person name="Fujiyama A."/>
            <person name="Inagaki F."/>
            <person name="Takami H."/>
        </authorList>
    </citation>
    <scope>NUCLEOTIDE SEQUENCE</scope>
    <source>
        <strain evidence="1">Expedition CK06-06</strain>
    </source>
</reference>
<proteinExistence type="predicted"/>
<sequence>AEYLVKVCVKTLGFDYLSVKKLEADDEVHEMLIKNLTLFEGLNLAEVPEGEYTFIGLPLRIHCDGAPARVVLVKD</sequence>
<accession>X1LCG3</accession>
<dbReference type="AlphaFoldDB" id="X1LCG3"/>
<feature type="non-terminal residue" evidence="1">
    <location>
        <position position="1"/>
    </location>
</feature>
<dbReference type="InterPro" id="IPR007325">
    <property type="entry name" value="KFase/CYL"/>
</dbReference>
<evidence type="ECO:0000313" key="1">
    <source>
        <dbReference type="EMBL" id="GAI03521.1"/>
    </source>
</evidence>
<dbReference type="Gene3D" id="3.50.30.50">
    <property type="entry name" value="Putative cyclase"/>
    <property type="match status" value="1"/>
</dbReference>
<name>X1LCG3_9ZZZZ</name>